<dbReference type="RefSeq" id="WP_173072699.1">
    <property type="nucleotide sequence ID" value="NZ_CP041345.1"/>
</dbReference>
<dbReference type="EMBL" id="CP041345">
    <property type="protein sequence ID" value="QKG79181.1"/>
    <property type="molecule type" value="Genomic_DNA"/>
</dbReference>
<dbReference type="AlphaFoldDB" id="A0A7D4BQV9"/>
<evidence type="ECO:0000313" key="2">
    <source>
        <dbReference type="EMBL" id="QKG79181.1"/>
    </source>
</evidence>
<protein>
    <recommendedName>
        <fullName evidence="4">6-bladed beta-propeller</fullName>
    </recommendedName>
</protein>
<dbReference type="KEGG" id="ttz:FHG85_02520"/>
<evidence type="ECO:0000313" key="3">
    <source>
        <dbReference type="Proteomes" id="UP000500961"/>
    </source>
</evidence>
<proteinExistence type="predicted"/>
<name>A0A7D4BQV9_9BACT</name>
<evidence type="ECO:0000256" key="1">
    <source>
        <dbReference type="SAM" id="SignalP"/>
    </source>
</evidence>
<keyword evidence="1" id="KW-0732">Signal</keyword>
<organism evidence="2 3">
    <name type="scientific">Tenuifilum thalassicum</name>
    <dbReference type="NCBI Taxonomy" id="2590900"/>
    <lineage>
        <taxon>Bacteria</taxon>
        <taxon>Pseudomonadati</taxon>
        <taxon>Bacteroidota</taxon>
        <taxon>Bacteroidia</taxon>
        <taxon>Bacteroidales</taxon>
        <taxon>Tenuifilaceae</taxon>
        <taxon>Tenuifilum</taxon>
    </lineage>
</organism>
<sequence>MKKLKVYLSIFIGLLICACNSPKNDSNKNSSSANRAPSKLTVVSIDTINLKTPNGSGIYLASYNDGKIYFLDSKFGVLNVFDTLFKPLGTYWGIGNGPYEIPNIPRKFCATKKHGTIVVSDFIFLKTEKLGKSLKKIPINYNVKETLYELQNSPNGDMHGIYEIDWSRSENRVSVAGVYIVLPLTSYHPKFNGYMHDKYYEESKPVGLFDINTGKLEKLIGKKPHIYLEKRYIPNFDQVFFDCNDTIIYLSFAADSGIYAYSTNGKLLKKFGRSHKGFNSEYPKYNGNWEEADKNYVNERSRFSSYGTIKVDKEGNTIVRHVFLNKDAGGVLQVYRNDNLIGAIPVAQDYTLIDVVGESIYGYLKNNENIVNENRIKLIRIRYQ</sequence>
<keyword evidence="3" id="KW-1185">Reference proteome</keyword>
<dbReference type="InterPro" id="IPR011044">
    <property type="entry name" value="Quino_amine_DH_bsu"/>
</dbReference>
<reference evidence="2 3" key="1">
    <citation type="submission" date="2019-07" db="EMBL/GenBank/DDBJ databases">
        <title>Thalassofilum flectens gen. nov., sp. nov., a novel moderate thermophilic anaerobe from a shallow sea hot spring in Kunashir Island (Russia), representing a new family in the order Bacteroidales, and proposal of Thalassofilacea fam. nov.</title>
        <authorList>
            <person name="Kochetkova T.V."/>
            <person name="Podosokorskaya O.A."/>
            <person name="Novikov A."/>
            <person name="Elcheninov A.G."/>
            <person name="Toshchakov S.V."/>
            <person name="Kublanov I.V."/>
        </authorList>
    </citation>
    <scope>NUCLEOTIDE SEQUENCE [LARGE SCALE GENOMIC DNA]</scope>
    <source>
        <strain evidence="2 3">38-H</strain>
    </source>
</reference>
<gene>
    <name evidence="2" type="ORF">FHG85_02520</name>
</gene>
<accession>A0A7D4BQV9</accession>
<feature type="signal peptide" evidence="1">
    <location>
        <begin position="1"/>
        <end position="23"/>
    </location>
</feature>
<evidence type="ECO:0008006" key="4">
    <source>
        <dbReference type="Google" id="ProtNLM"/>
    </source>
</evidence>
<feature type="chain" id="PRO_5029890497" description="6-bladed beta-propeller" evidence="1">
    <location>
        <begin position="24"/>
        <end position="384"/>
    </location>
</feature>
<dbReference type="PROSITE" id="PS51257">
    <property type="entry name" value="PROKAR_LIPOPROTEIN"/>
    <property type="match status" value="1"/>
</dbReference>
<dbReference type="SUPFAM" id="SSF50969">
    <property type="entry name" value="YVTN repeat-like/Quinoprotein amine dehydrogenase"/>
    <property type="match status" value="1"/>
</dbReference>
<dbReference type="Proteomes" id="UP000500961">
    <property type="component" value="Chromosome"/>
</dbReference>